<dbReference type="AlphaFoldDB" id="K2RXK5"/>
<dbReference type="Proteomes" id="UP000007129">
    <property type="component" value="Unassembled WGS sequence"/>
</dbReference>
<dbReference type="eggNOG" id="ENOG502QVCK">
    <property type="taxonomic scope" value="Eukaryota"/>
</dbReference>
<dbReference type="VEuPathDB" id="FungiDB:MPH_03342"/>
<proteinExistence type="predicted"/>
<dbReference type="OrthoDB" id="1001765at2759"/>
<sequence>MPSRGSHCIRLCQSRLRPGIRSQVVLPRALPSKTSLLGGPGAPVPLILSSASYIRFPPSLSLLFLRLRPCCAVLIHPLVAQVARQSLRQPHGLLSFFSNRFPTSLVGLLCLFHLPSRHSALIATLRGRLSTRSIRNTKRAPPSTMPSVKTIIRAIFVLGPVVSNAAPVVASALTAEHLESEFYKQGFAKFPASDFKALGLSDDQVTALQQVGATEATHVSVLLSTIASAGTQPVAPCEYDFGFTDAAGMVKTARILEAVGVSAYVEARKPAHLRNGQS</sequence>
<evidence type="ECO:0000313" key="1">
    <source>
        <dbReference type="EMBL" id="EKG19478.1"/>
    </source>
</evidence>
<dbReference type="HOGENOM" id="CLU_1001417_0_0_1"/>
<dbReference type="InParanoid" id="K2RXK5"/>
<dbReference type="Pfam" id="PF13668">
    <property type="entry name" value="Ferritin_2"/>
    <property type="match status" value="1"/>
</dbReference>
<dbReference type="STRING" id="1126212.K2RXK5"/>
<name>K2RXK5_MACPH</name>
<comment type="caution">
    <text evidence="1">The sequence shown here is derived from an EMBL/GenBank/DDBJ whole genome shotgun (WGS) entry which is preliminary data.</text>
</comment>
<gene>
    <name evidence="1" type="ORF">MPH_03342</name>
</gene>
<evidence type="ECO:0000313" key="2">
    <source>
        <dbReference type="Proteomes" id="UP000007129"/>
    </source>
</evidence>
<dbReference type="EMBL" id="AHHD01000163">
    <property type="protein sequence ID" value="EKG19478.1"/>
    <property type="molecule type" value="Genomic_DNA"/>
</dbReference>
<accession>K2RXK5</accession>
<organism evidence="1 2">
    <name type="scientific">Macrophomina phaseolina (strain MS6)</name>
    <name type="common">Charcoal rot fungus</name>
    <dbReference type="NCBI Taxonomy" id="1126212"/>
    <lineage>
        <taxon>Eukaryota</taxon>
        <taxon>Fungi</taxon>
        <taxon>Dikarya</taxon>
        <taxon>Ascomycota</taxon>
        <taxon>Pezizomycotina</taxon>
        <taxon>Dothideomycetes</taxon>
        <taxon>Dothideomycetes incertae sedis</taxon>
        <taxon>Botryosphaeriales</taxon>
        <taxon>Botryosphaeriaceae</taxon>
        <taxon>Macrophomina</taxon>
    </lineage>
</organism>
<reference evidence="1 2" key="1">
    <citation type="journal article" date="2012" name="BMC Genomics">
        <title>Tools to kill: Genome of one of the most destructive plant pathogenic fungi Macrophomina phaseolina.</title>
        <authorList>
            <person name="Islam M.S."/>
            <person name="Haque M.S."/>
            <person name="Islam M.M."/>
            <person name="Emdad E.M."/>
            <person name="Halim A."/>
            <person name="Hossen Q.M.M."/>
            <person name="Hossain M.Z."/>
            <person name="Ahmed B."/>
            <person name="Rahim S."/>
            <person name="Rahman M.S."/>
            <person name="Alam M.M."/>
            <person name="Hou S."/>
            <person name="Wan X."/>
            <person name="Saito J.A."/>
            <person name="Alam M."/>
        </authorList>
    </citation>
    <scope>NUCLEOTIDE SEQUENCE [LARGE SCALE GENOMIC DNA]</scope>
    <source>
        <strain evidence="1 2">MS6</strain>
    </source>
</reference>
<protein>
    <submittedName>
        <fullName evidence="1">Twin-arginine translocation pathway signal</fullName>
    </submittedName>
</protein>